<evidence type="ECO:0000256" key="6">
    <source>
        <dbReference type="ARBA" id="ARBA00030980"/>
    </source>
</evidence>
<dbReference type="EC" id="2.7.11.1" evidence="3"/>
<dbReference type="PANTHER" id="PTHR44167:SF24">
    <property type="entry name" value="SERINE_THREONINE-PROTEIN KINASE CHK2"/>
    <property type="match status" value="1"/>
</dbReference>
<dbReference type="Pfam" id="PF00069">
    <property type="entry name" value="Pkinase"/>
    <property type="match status" value="1"/>
</dbReference>
<gene>
    <name evidence="11" type="ORF">NW762_012912</name>
</gene>
<name>A0A9W8RQX3_9HYPO</name>
<evidence type="ECO:0000256" key="4">
    <source>
        <dbReference type="ARBA" id="ARBA00013948"/>
    </source>
</evidence>
<dbReference type="InterPro" id="IPR011990">
    <property type="entry name" value="TPR-like_helical_dom_sf"/>
</dbReference>
<sequence length="1115" mass="128056">MPLAEGGNMEDWIRMATPPDSLPSTYSERQSYLLDQIESLYGALAFLHTPKSADSQVVLHFDLRPKNFLLFTDNTPAVWKISDFGIAQLAKTSERRKTHTTHLYAPPEAYGPNGHPTPRAYGREFDMFSMACVSLQLLTLYCNGWGNSIFLFDEKRLEENGDGSFGRCRSQVYSWMEGLKGLRIDHSDVVDEVINLVKETLQKQPEERPMAWEILLYMFLAKQSTQDLSHAQLDSKLREIVPRATDAESSLSQGPIERATRNPHQNLVDLLQDRGWSVATKSRLELHDSNVDPGKYFSNLPDDSLQNRLMGKAPKEIINRIHAAFNERLDSGFVGLWGLGGMGKSHIAYTYVSQFQKNSEEVTPRHTFWINASDQSKLEKSCEDIRSRVGSSDNMDPLRSIKLWLEKKSNGPWVLVLDGFDHAENVEEWSPQLPRAKHGMTIITTRDRDILESFTELNPQYTIHIGPLPVEDAQKVFNDYVKNQDARYKPTDEQFRRLYGFVLTPLFTRLAAAYIVRGEGGTEAIDGLIEKLSRNLTYVGNLNSSVKIKKQENRLLMVFSFFLSPFDVDHAIESEEFTLLGTLACFASDDLSFTAFKGLCGNDDEEARRYLAEYVSYGFITPVSHRSGKYKMHDLVSDFILRRIAQKSGTEKATMVCFRWMLDRIYRMYCDERESIHEAQDPRLRRDSYSWKLRYLPHFEEFSRYIQRLKQENNASWRIKDWKMRPWTARSIITFSQAFASQNRIDHAIDMLRFVVIQGLEATGKEEKDFTELRRVTIKVLNSLATRLEDKRPMEDENKFLDEALDHARRGLRMSQDAHSPDLIWRLSLQVIRILTRLGKFHEAAGQMKDFREKIEELGPKIKKDDKIKVMLDGEKALATLFFNYGRAKREREFLVGSSKIYRGLIEWLKMNAPREESTLDSIKAALAALLIEVPNQDLLDEACGFYEEILKTSRDKPDGNKLRTDVVDDELNLARLRMRQNKPQDAAKALKPVFDQVLSQFGSDDELTKSVKRTLADALDMAKNLEGAQEMNPEFQVRPPHPHSLTQGIRFLDVDTHGTWISDMKSQRERYESGIPSMSTSGDVLLDLILRGHGKQVDMKQKGTGVWEKLCILL</sequence>
<comment type="catalytic activity">
    <reaction evidence="9">
        <text>L-seryl-[protein] + ATP = O-phospho-L-seryl-[protein] + ADP + H(+)</text>
        <dbReference type="Rhea" id="RHEA:17989"/>
        <dbReference type="Rhea" id="RHEA-COMP:9863"/>
        <dbReference type="Rhea" id="RHEA-COMP:11604"/>
        <dbReference type="ChEBI" id="CHEBI:15378"/>
        <dbReference type="ChEBI" id="CHEBI:29999"/>
        <dbReference type="ChEBI" id="CHEBI:30616"/>
        <dbReference type="ChEBI" id="CHEBI:83421"/>
        <dbReference type="ChEBI" id="CHEBI:456216"/>
        <dbReference type="EC" id="2.7.11.1"/>
    </reaction>
</comment>
<evidence type="ECO:0000256" key="9">
    <source>
        <dbReference type="ARBA" id="ARBA00048679"/>
    </source>
</evidence>
<evidence type="ECO:0000256" key="8">
    <source>
        <dbReference type="ARBA" id="ARBA00047899"/>
    </source>
</evidence>
<comment type="function">
    <text evidence="1">Component of the EKC/KEOPS complex that is required for the formation of a threonylcarbamoyl group on adenosine at position 37 (t(6)A37) in tRNAs that read codons beginning with adenine. The complex is probably involved in the transfer of the threonylcarbamoyl moiety of threonylcarbamoyl-AMP (TC-AMP) to the N6 group of A37. BUD32 has ATPase activity in the context of the EKC/KEOPS complex and likely plays a supporting role to the catalytic subunit KAE1. The EKC/KEOPS complex also promotes both telomere uncapping and telomere elongation. The complex is required for efficient recruitment of transcriptional coactivators.</text>
</comment>
<evidence type="ECO:0000313" key="11">
    <source>
        <dbReference type="EMBL" id="KAJ4248142.1"/>
    </source>
</evidence>
<dbReference type="Proteomes" id="UP001152049">
    <property type="component" value="Unassembled WGS sequence"/>
</dbReference>
<dbReference type="PROSITE" id="PS50011">
    <property type="entry name" value="PROTEIN_KINASE_DOM"/>
    <property type="match status" value="1"/>
</dbReference>
<dbReference type="PROSITE" id="PS00109">
    <property type="entry name" value="PROTEIN_KINASE_TYR"/>
    <property type="match status" value="1"/>
</dbReference>
<dbReference type="PANTHER" id="PTHR44167">
    <property type="entry name" value="OVARIAN-SPECIFIC SERINE/THREONINE-PROTEIN KINASE LOK-RELATED"/>
    <property type="match status" value="1"/>
</dbReference>
<dbReference type="OrthoDB" id="4062651at2759"/>
<comment type="subunit">
    <text evidence="2">Component of the EKC/KEOPS complex composed of at least BUD32, CGI121, GON7, KAE1 and PCC1; the whole complex dimerizes.</text>
</comment>
<proteinExistence type="predicted"/>
<dbReference type="GO" id="GO:0043531">
    <property type="term" value="F:ADP binding"/>
    <property type="evidence" value="ECO:0007669"/>
    <property type="project" value="InterPro"/>
</dbReference>
<dbReference type="GO" id="GO:0044773">
    <property type="term" value="P:mitotic DNA damage checkpoint signaling"/>
    <property type="evidence" value="ECO:0007669"/>
    <property type="project" value="TreeGrafter"/>
</dbReference>
<evidence type="ECO:0000259" key="10">
    <source>
        <dbReference type="PROSITE" id="PS50011"/>
    </source>
</evidence>
<reference evidence="11" key="1">
    <citation type="submission" date="2022-09" db="EMBL/GenBank/DDBJ databases">
        <title>Fusarium specimens isolated from Avocado Roots.</title>
        <authorList>
            <person name="Stajich J."/>
            <person name="Roper C."/>
            <person name="Heimlech-Rivalta G."/>
        </authorList>
    </citation>
    <scope>NUCLEOTIDE SEQUENCE</scope>
    <source>
        <strain evidence="11">CF00136</strain>
    </source>
</reference>
<evidence type="ECO:0000256" key="7">
    <source>
        <dbReference type="ARBA" id="ARBA00033194"/>
    </source>
</evidence>
<evidence type="ECO:0000256" key="5">
    <source>
        <dbReference type="ARBA" id="ARBA00019973"/>
    </source>
</evidence>
<evidence type="ECO:0000256" key="2">
    <source>
        <dbReference type="ARBA" id="ARBA00011534"/>
    </source>
</evidence>
<protein>
    <recommendedName>
        <fullName evidence="5">EKC/KEOPS complex subunit BUD32</fullName>
        <ecNumber evidence="3">2.7.11.1</ecNumber>
    </recommendedName>
    <alternativeName>
        <fullName evidence="6 7">Atypical Serine/threonine protein kinase BUD32</fullName>
    </alternativeName>
    <alternativeName>
        <fullName evidence="4">EKC/KEOPS complex subunit bud32</fullName>
    </alternativeName>
</protein>
<feature type="domain" description="Protein kinase" evidence="10">
    <location>
        <begin position="1"/>
        <end position="220"/>
    </location>
</feature>
<dbReference type="Gene3D" id="3.40.50.300">
    <property type="entry name" value="P-loop containing nucleotide triphosphate hydrolases"/>
    <property type="match status" value="1"/>
</dbReference>
<accession>A0A9W8RQX3</accession>
<keyword evidence="12" id="KW-1185">Reference proteome</keyword>
<dbReference type="SMART" id="SM00220">
    <property type="entry name" value="S_TKc"/>
    <property type="match status" value="1"/>
</dbReference>
<dbReference type="InterPro" id="IPR011009">
    <property type="entry name" value="Kinase-like_dom_sf"/>
</dbReference>
<dbReference type="GO" id="GO:0005737">
    <property type="term" value="C:cytoplasm"/>
    <property type="evidence" value="ECO:0007669"/>
    <property type="project" value="TreeGrafter"/>
</dbReference>
<comment type="caution">
    <text evidence="11">The sequence shown here is derived from an EMBL/GenBank/DDBJ whole genome shotgun (WGS) entry which is preliminary data.</text>
</comment>
<organism evidence="11 12">
    <name type="scientific">Fusarium torreyae</name>
    <dbReference type="NCBI Taxonomy" id="1237075"/>
    <lineage>
        <taxon>Eukaryota</taxon>
        <taxon>Fungi</taxon>
        <taxon>Dikarya</taxon>
        <taxon>Ascomycota</taxon>
        <taxon>Pezizomycotina</taxon>
        <taxon>Sordariomycetes</taxon>
        <taxon>Hypocreomycetidae</taxon>
        <taxon>Hypocreales</taxon>
        <taxon>Nectriaceae</taxon>
        <taxon>Fusarium</taxon>
    </lineage>
</organism>
<evidence type="ECO:0000256" key="3">
    <source>
        <dbReference type="ARBA" id="ARBA00012513"/>
    </source>
</evidence>
<dbReference type="InterPro" id="IPR000719">
    <property type="entry name" value="Prot_kinase_dom"/>
</dbReference>
<dbReference type="GO" id="GO:0004674">
    <property type="term" value="F:protein serine/threonine kinase activity"/>
    <property type="evidence" value="ECO:0007669"/>
    <property type="project" value="UniProtKB-EC"/>
</dbReference>
<dbReference type="SUPFAM" id="SSF52540">
    <property type="entry name" value="P-loop containing nucleoside triphosphate hydrolases"/>
    <property type="match status" value="1"/>
</dbReference>
<dbReference type="SUPFAM" id="SSF56112">
    <property type="entry name" value="Protein kinase-like (PK-like)"/>
    <property type="match status" value="1"/>
</dbReference>
<dbReference type="GO" id="GO:0005524">
    <property type="term" value="F:ATP binding"/>
    <property type="evidence" value="ECO:0007669"/>
    <property type="project" value="InterPro"/>
</dbReference>
<dbReference type="AlphaFoldDB" id="A0A9W8RQX3"/>
<dbReference type="GO" id="GO:0005634">
    <property type="term" value="C:nucleus"/>
    <property type="evidence" value="ECO:0007669"/>
    <property type="project" value="TreeGrafter"/>
</dbReference>
<dbReference type="EMBL" id="JAOQAZ010000037">
    <property type="protein sequence ID" value="KAJ4248142.1"/>
    <property type="molecule type" value="Genomic_DNA"/>
</dbReference>
<evidence type="ECO:0000313" key="12">
    <source>
        <dbReference type="Proteomes" id="UP001152049"/>
    </source>
</evidence>
<dbReference type="InterPro" id="IPR002182">
    <property type="entry name" value="NB-ARC"/>
</dbReference>
<dbReference type="Gene3D" id="1.10.510.10">
    <property type="entry name" value="Transferase(Phosphotransferase) domain 1"/>
    <property type="match status" value="1"/>
</dbReference>
<comment type="catalytic activity">
    <reaction evidence="8">
        <text>L-threonyl-[protein] + ATP = O-phospho-L-threonyl-[protein] + ADP + H(+)</text>
        <dbReference type="Rhea" id="RHEA:46608"/>
        <dbReference type="Rhea" id="RHEA-COMP:11060"/>
        <dbReference type="Rhea" id="RHEA-COMP:11605"/>
        <dbReference type="ChEBI" id="CHEBI:15378"/>
        <dbReference type="ChEBI" id="CHEBI:30013"/>
        <dbReference type="ChEBI" id="CHEBI:30616"/>
        <dbReference type="ChEBI" id="CHEBI:61977"/>
        <dbReference type="ChEBI" id="CHEBI:456216"/>
        <dbReference type="EC" id="2.7.11.1"/>
    </reaction>
</comment>
<evidence type="ECO:0000256" key="1">
    <source>
        <dbReference type="ARBA" id="ARBA00003747"/>
    </source>
</evidence>
<dbReference type="InterPro" id="IPR027417">
    <property type="entry name" value="P-loop_NTPase"/>
</dbReference>
<dbReference type="Pfam" id="PF00931">
    <property type="entry name" value="NB-ARC"/>
    <property type="match status" value="1"/>
</dbReference>
<dbReference type="InterPro" id="IPR008266">
    <property type="entry name" value="Tyr_kinase_AS"/>
</dbReference>
<dbReference type="Gene3D" id="1.25.40.10">
    <property type="entry name" value="Tetratricopeptide repeat domain"/>
    <property type="match status" value="1"/>
</dbReference>